<name>A0A433TF67_ELYCH</name>
<gene>
    <name evidence="1" type="ORF">EGW08_012021</name>
</gene>
<evidence type="ECO:0000313" key="1">
    <source>
        <dbReference type="EMBL" id="RUS80225.1"/>
    </source>
</evidence>
<reference evidence="1 2" key="1">
    <citation type="submission" date="2019-01" db="EMBL/GenBank/DDBJ databases">
        <title>A draft genome assembly of the solar-powered sea slug Elysia chlorotica.</title>
        <authorList>
            <person name="Cai H."/>
            <person name="Li Q."/>
            <person name="Fang X."/>
            <person name="Li J."/>
            <person name="Curtis N.E."/>
            <person name="Altenburger A."/>
            <person name="Shibata T."/>
            <person name="Feng M."/>
            <person name="Maeda T."/>
            <person name="Schwartz J.A."/>
            <person name="Shigenobu S."/>
            <person name="Lundholm N."/>
            <person name="Nishiyama T."/>
            <person name="Yang H."/>
            <person name="Hasebe M."/>
            <person name="Li S."/>
            <person name="Pierce S.K."/>
            <person name="Wang J."/>
        </authorList>
    </citation>
    <scope>NUCLEOTIDE SEQUENCE [LARGE SCALE GENOMIC DNA]</scope>
    <source>
        <strain evidence="1">EC2010</strain>
        <tissue evidence="1">Whole organism of an adult</tissue>
    </source>
</reference>
<evidence type="ECO:0000313" key="2">
    <source>
        <dbReference type="Proteomes" id="UP000271974"/>
    </source>
</evidence>
<dbReference type="EMBL" id="RQTK01000404">
    <property type="protein sequence ID" value="RUS80225.1"/>
    <property type="molecule type" value="Genomic_DNA"/>
</dbReference>
<keyword evidence="2" id="KW-1185">Reference proteome</keyword>
<sequence>MSEGSLGCLHDSVFSEACNKGRERAEPPLSSHEEPAELQKGAGGCDFPAPSCKKSLITCQANVKCLLECSSSQVDHLLVMLEPKRSEDSEENLEGYVFQSKQHMTQLKYYTRRHFEVSREKHNQPGLFLASEILSRMAACGSFVTDLLNYFERRNSELVQYILQLHVCPECRDRYDYKQPSPSPGNC</sequence>
<accession>A0A433TF67</accession>
<protein>
    <submittedName>
        <fullName evidence="1">Uncharacterized protein</fullName>
    </submittedName>
</protein>
<organism evidence="1 2">
    <name type="scientific">Elysia chlorotica</name>
    <name type="common">Eastern emerald elysia</name>
    <name type="synonym">Sea slug</name>
    <dbReference type="NCBI Taxonomy" id="188477"/>
    <lineage>
        <taxon>Eukaryota</taxon>
        <taxon>Metazoa</taxon>
        <taxon>Spiralia</taxon>
        <taxon>Lophotrochozoa</taxon>
        <taxon>Mollusca</taxon>
        <taxon>Gastropoda</taxon>
        <taxon>Heterobranchia</taxon>
        <taxon>Euthyneura</taxon>
        <taxon>Panpulmonata</taxon>
        <taxon>Sacoglossa</taxon>
        <taxon>Placobranchoidea</taxon>
        <taxon>Plakobranchidae</taxon>
        <taxon>Elysia</taxon>
    </lineage>
</organism>
<dbReference type="OrthoDB" id="10652903at2759"/>
<proteinExistence type="predicted"/>
<dbReference type="AlphaFoldDB" id="A0A433TF67"/>
<dbReference type="Proteomes" id="UP000271974">
    <property type="component" value="Unassembled WGS sequence"/>
</dbReference>
<comment type="caution">
    <text evidence="1">The sequence shown here is derived from an EMBL/GenBank/DDBJ whole genome shotgun (WGS) entry which is preliminary data.</text>
</comment>